<proteinExistence type="inferred from homology"/>
<evidence type="ECO:0000256" key="4">
    <source>
        <dbReference type="ARBA" id="ARBA00023136"/>
    </source>
</evidence>
<evidence type="ECO:0000256" key="1">
    <source>
        <dbReference type="ARBA" id="ARBA00022475"/>
    </source>
</evidence>
<keyword evidence="3 7" id="KW-1133">Transmembrane helix</keyword>
<comment type="function">
    <text evidence="7">Functions as a peptidoglycan terminase that cleaves nascent peptidoglycan strands endolytically to terminate their elongation.</text>
</comment>
<name>A0ABU7SKF2_9ACTN</name>
<keyword evidence="6 7" id="KW-0961">Cell wall biogenesis/degradation</keyword>
<keyword evidence="1 7" id="KW-1003">Cell membrane</keyword>
<feature type="region of interest" description="Disordered" evidence="8">
    <location>
        <begin position="386"/>
        <end position="406"/>
    </location>
</feature>
<comment type="catalytic activity">
    <reaction evidence="7">
        <text>a peptidoglycan chain = a peptidoglycan chain with N-acetyl-1,6-anhydromuramyl-[peptide] at the reducing end + a peptidoglycan chain with N-acetylglucosamine at the non-reducing end.</text>
        <dbReference type="EC" id="4.2.2.29"/>
    </reaction>
</comment>
<reference evidence="9 10" key="1">
    <citation type="submission" date="2024-01" db="EMBL/GenBank/DDBJ databases">
        <title>Genome insights into Plantactinospora veratri sp. nov.</title>
        <authorList>
            <person name="Wang L."/>
        </authorList>
    </citation>
    <scope>NUCLEOTIDE SEQUENCE [LARGE SCALE GENOMIC DNA]</scope>
    <source>
        <strain evidence="9 10">NEAU-FHS4</strain>
    </source>
</reference>
<dbReference type="Gene3D" id="3.30.1490.480">
    <property type="entry name" value="Endolytic murein transglycosylase"/>
    <property type="match status" value="1"/>
</dbReference>
<accession>A0ABU7SKF2</accession>
<dbReference type="InterPro" id="IPR003770">
    <property type="entry name" value="MLTG-like"/>
</dbReference>
<evidence type="ECO:0000256" key="3">
    <source>
        <dbReference type="ARBA" id="ARBA00022989"/>
    </source>
</evidence>
<evidence type="ECO:0000313" key="9">
    <source>
        <dbReference type="EMBL" id="MEE6310184.1"/>
    </source>
</evidence>
<feature type="site" description="Important for catalytic activity" evidence="7">
    <location>
        <position position="270"/>
    </location>
</feature>
<gene>
    <name evidence="7 9" type="primary">mltG</name>
    <name evidence="9" type="ORF">V1634_25440</name>
</gene>
<evidence type="ECO:0000256" key="8">
    <source>
        <dbReference type="SAM" id="MobiDB-lite"/>
    </source>
</evidence>
<protein>
    <recommendedName>
        <fullName evidence="7">Endolytic murein transglycosylase</fullName>
        <ecNumber evidence="7">4.2.2.29</ecNumber>
    </recommendedName>
    <alternativeName>
        <fullName evidence="7">Peptidoglycan lytic transglycosylase</fullName>
    </alternativeName>
    <alternativeName>
        <fullName evidence="7">Peptidoglycan polymerization terminase</fullName>
    </alternativeName>
</protein>
<feature type="region of interest" description="Disordered" evidence="8">
    <location>
        <begin position="323"/>
        <end position="363"/>
    </location>
</feature>
<dbReference type="NCBIfam" id="TIGR00247">
    <property type="entry name" value="endolytic transglycosylase MltG"/>
    <property type="match status" value="1"/>
</dbReference>
<dbReference type="EMBL" id="JAZGQL010000023">
    <property type="protein sequence ID" value="MEE6310184.1"/>
    <property type="molecule type" value="Genomic_DNA"/>
</dbReference>
<dbReference type="Gene3D" id="3.30.160.60">
    <property type="entry name" value="Classic Zinc Finger"/>
    <property type="match status" value="1"/>
</dbReference>
<keyword evidence="5 7" id="KW-0456">Lyase</keyword>
<dbReference type="HAMAP" id="MF_02065">
    <property type="entry name" value="MltG"/>
    <property type="match status" value="1"/>
</dbReference>
<dbReference type="RefSeq" id="WP_331210414.1">
    <property type="nucleotide sequence ID" value="NZ_JAZGQL010000023.1"/>
</dbReference>
<comment type="subcellular location">
    <subcellularLocation>
        <location evidence="7">Cell membrane</location>
        <topology evidence="7">Single-pass membrane protein</topology>
    </subcellularLocation>
</comment>
<evidence type="ECO:0000256" key="6">
    <source>
        <dbReference type="ARBA" id="ARBA00023316"/>
    </source>
</evidence>
<feature type="region of interest" description="Disordered" evidence="8">
    <location>
        <begin position="14"/>
        <end position="33"/>
    </location>
</feature>
<dbReference type="PANTHER" id="PTHR30518:SF2">
    <property type="entry name" value="ENDOLYTIC MUREIN TRANSGLYCOSYLASE"/>
    <property type="match status" value="1"/>
</dbReference>
<evidence type="ECO:0000256" key="2">
    <source>
        <dbReference type="ARBA" id="ARBA00022692"/>
    </source>
</evidence>
<keyword evidence="10" id="KW-1185">Reference proteome</keyword>
<dbReference type="Pfam" id="PF02618">
    <property type="entry name" value="YceG"/>
    <property type="match status" value="1"/>
</dbReference>
<organism evidence="9 10">
    <name type="scientific">Plantactinospora veratri</name>
    <dbReference type="NCBI Taxonomy" id="1436122"/>
    <lineage>
        <taxon>Bacteria</taxon>
        <taxon>Bacillati</taxon>
        <taxon>Actinomycetota</taxon>
        <taxon>Actinomycetes</taxon>
        <taxon>Micromonosporales</taxon>
        <taxon>Micromonosporaceae</taxon>
        <taxon>Plantactinospora</taxon>
    </lineage>
</organism>
<dbReference type="PANTHER" id="PTHR30518">
    <property type="entry name" value="ENDOLYTIC MUREIN TRANSGLYCOSYLASE"/>
    <property type="match status" value="1"/>
</dbReference>
<evidence type="ECO:0000256" key="7">
    <source>
        <dbReference type="HAMAP-Rule" id="MF_02065"/>
    </source>
</evidence>
<dbReference type="EC" id="4.2.2.29" evidence="7"/>
<dbReference type="Proteomes" id="UP001339911">
    <property type="component" value="Unassembled WGS sequence"/>
</dbReference>
<evidence type="ECO:0000313" key="10">
    <source>
        <dbReference type="Proteomes" id="UP001339911"/>
    </source>
</evidence>
<feature type="transmembrane region" description="Helical" evidence="7">
    <location>
        <begin position="39"/>
        <end position="60"/>
    </location>
</feature>
<sequence length="406" mass="44775">MIDELELAFDERAEKGRHRRGAQRKRDGKKKRGGRGRTVAALLMTFVLLGVLGGAGWYGFDRVQGYFVTPDYDGSGSGEVQVQVEEGQSIAEIANTLVAAGVVKSTKAFIEAAQENSRSQNIQPGTYKVRKEMNAKAALGLLLDLKNKLVNGFLVREGATVKQIFKALAAETKLPVKDFETAAKDLKGLGIADFWFKRDDGQKADKSIEGFLFPDTYELPPNASAEAILKLMVQRFLSVAEEIDFADRVRKEREISPYEALIVASLAQAEAGNADDLGKVARVAYNRIYSEAHYCKNGNGLTGCLEFDVGVNYYWERTGKKTKRSGDMTDAELFDKNNPYRMHGKAGLPPGPINNPGQKALEGAMNPPKGTWLFFVAVDKEGHSEFATTNEEHERNKQKARENGVL</sequence>
<keyword evidence="2 7" id="KW-0812">Transmembrane</keyword>
<evidence type="ECO:0000256" key="5">
    <source>
        <dbReference type="ARBA" id="ARBA00023239"/>
    </source>
</evidence>
<comment type="caution">
    <text evidence="9">The sequence shown here is derived from an EMBL/GenBank/DDBJ whole genome shotgun (WGS) entry which is preliminary data.</text>
</comment>
<keyword evidence="4 7" id="KW-0472">Membrane</keyword>
<feature type="compositionally biased region" description="Basic residues" evidence="8">
    <location>
        <begin position="15"/>
        <end position="33"/>
    </location>
</feature>
<comment type="similarity">
    <text evidence="7">Belongs to the transglycosylase MltG family.</text>
</comment>